<dbReference type="EMBL" id="KV417370">
    <property type="protein sequence ID" value="KZO89698.1"/>
    <property type="molecule type" value="Genomic_DNA"/>
</dbReference>
<gene>
    <name evidence="1" type="ORF">CALVIDRAFT_34515</name>
</gene>
<reference evidence="1 2" key="1">
    <citation type="journal article" date="2016" name="Mol. Biol. Evol.">
        <title>Comparative Genomics of Early-Diverging Mushroom-Forming Fungi Provides Insights into the Origins of Lignocellulose Decay Capabilities.</title>
        <authorList>
            <person name="Nagy L.G."/>
            <person name="Riley R."/>
            <person name="Tritt A."/>
            <person name="Adam C."/>
            <person name="Daum C."/>
            <person name="Floudas D."/>
            <person name="Sun H."/>
            <person name="Yadav J.S."/>
            <person name="Pangilinan J."/>
            <person name="Larsson K.H."/>
            <person name="Matsuura K."/>
            <person name="Barry K."/>
            <person name="Labutti K."/>
            <person name="Kuo R."/>
            <person name="Ohm R.A."/>
            <person name="Bhattacharya S.S."/>
            <person name="Shirouzu T."/>
            <person name="Yoshinaga Y."/>
            <person name="Martin F.M."/>
            <person name="Grigoriev I.V."/>
            <person name="Hibbett D.S."/>
        </authorList>
    </citation>
    <scope>NUCLEOTIDE SEQUENCE [LARGE SCALE GENOMIC DNA]</scope>
    <source>
        <strain evidence="1 2">TUFC12733</strain>
    </source>
</reference>
<dbReference type="Proteomes" id="UP000076738">
    <property type="component" value="Unassembled WGS sequence"/>
</dbReference>
<name>A0A167FP64_CALVF</name>
<keyword evidence="2" id="KW-1185">Reference proteome</keyword>
<evidence type="ECO:0000313" key="2">
    <source>
        <dbReference type="Proteomes" id="UP000076738"/>
    </source>
</evidence>
<dbReference type="AlphaFoldDB" id="A0A167FP64"/>
<evidence type="ECO:0000313" key="1">
    <source>
        <dbReference type="EMBL" id="KZO89698.1"/>
    </source>
</evidence>
<proteinExistence type="predicted"/>
<protein>
    <submittedName>
        <fullName evidence="1">Uncharacterized protein</fullName>
    </submittedName>
</protein>
<organism evidence="1 2">
    <name type="scientific">Calocera viscosa (strain TUFC12733)</name>
    <dbReference type="NCBI Taxonomy" id="1330018"/>
    <lineage>
        <taxon>Eukaryota</taxon>
        <taxon>Fungi</taxon>
        <taxon>Dikarya</taxon>
        <taxon>Basidiomycota</taxon>
        <taxon>Agaricomycotina</taxon>
        <taxon>Dacrymycetes</taxon>
        <taxon>Dacrymycetales</taxon>
        <taxon>Dacrymycetaceae</taxon>
        <taxon>Calocera</taxon>
    </lineage>
</organism>
<accession>A0A167FP64</accession>
<sequence length="71" mass="7752">MRRPSKSAAVFLATVIGTRGAEYARIWRSRHSHSAPLRGSSRNMGIHGPSSFCVFSHVATTALLRVTHPAH</sequence>